<organism evidence="1 2">
    <name type="scientific">Favolaschia claudopus</name>
    <dbReference type="NCBI Taxonomy" id="2862362"/>
    <lineage>
        <taxon>Eukaryota</taxon>
        <taxon>Fungi</taxon>
        <taxon>Dikarya</taxon>
        <taxon>Basidiomycota</taxon>
        <taxon>Agaricomycotina</taxon>
        <taxon>Agaricomycetes</taxon>
        <taxon>Agaricomycetidae</taxon>
        <taxon>Agaricales</taxon>
        <taxon>Marasmiineae</taxon>
        <taxon>Mycenaceae</taxon>
        <taxon>Favolaschia</taxon>
    </lineage>
</organism>
<evidence type="ECO:0000313" key="1">
    <source>
        <dbReference type="EMBL" id="KAK7058203.1"/>
    </source>
</evidence>
<proteinExistence type="predicted"/>
<dbReference type="AlphaFoldDB" id="A0AAW0E3F2"/>
<dbReference type="Proteomes" id="UP001362999">
    <property type="component" value="Unassembled WGS sequence"/>
</dbReference>
<protein>
    <submittedName>
        <fullName evidence="1">Uncharacterized protein</fullName>
    </submittedName>
</protein>
<feature type="non-terminal residue" evidence="1">
    <location>
        <position position="1"/>
    </location>
</feature>
<comment type="caution">
    <text evidence="1">The sequence shown here is derived from an EMBL/GenBank/DDBJ whole genome shotgun (WGS) entry which is preliminary data.</text>
</comment>
<reference evidence="1 2" key="1">
    <citation type="journal article" date="2024" name="J Genomics">
        <title>Draft genome sequencing and assembly of Favolaschia claudopus CIRM-BRFM 2984 isolated from oak limbs.</title>
        <authorList>
            <person name="Navarro D."/>
            <person name="Drula E."/>
            <person name="Chaduli D."/>
            <person name="Cazenave R."/>
            <person name="Ahrendt S."/>
            <person name="Wang J."/>
            <person name="Lipzen A."/>
            <person name="Daum C."/>
            <person name="Barry K."/>
            <person name="Grigoriev I.V."/>
            <person name="Favel A."/>
            <person name="Rosso M.N."/>
            <person name="Martin F."/>
        </authorList>
    </citation>
    <scope>NUCLEOTIDE SEQUENCE [LARGE SCALE GENOMIC DNA]</scope>
    <source>
        <strain evidence="1 2">CIRM-BRFM 2984</strain>
    </source>
</reference>
<sequence>AVVTDVELLRCLRVLSQLDKLFITDCCTSSSDEAVVQPIVTDTFLRGLVLAPGSTPLMPKLRFLSLRCGLNFTDSIYANLLASRVQDRDAKNAFTANLWWFAGQQREISPEALERIAQLVSEGELTFKSGKYEPAIHD</sequence>
<dbReference type="EMBL" id="JAWWNJ010000004">
    <property type="protein sequence ID" value="KAK7058203.1"/>
    <property type="molecule type" value="Genomic_DNA"/>
</dbReference>
<gene>
    <name evidence="1" type="ORF">R3P38DRAFT_3547858</name>
</gene>
<accession>A0AAW0E3F2</accession>
<evidence type="ECO:0000313" key="2">
    <source>
        <dbReference type="Proteomes" id="UP001362999"/>
    </source>
</evidence>
<name>A0AAW0E3F2_9AGAR</name>
<keyword evidence="2" id="KW-1185">Reference proteome</keyword>